<reference evidence="3" key="1">
    <citation type="submission" date="2011-02" db="EMBL/GenBank/DDBJ databases">
        <title>The genome of the leaf-cutting ant Acromyrmex echinatior suggests key adaptations to social evolution and fungus farming.</title>
        <authorList>
            <person name="Nygaard S."/>
            <person name="Zhang G."/>
        </authorList>
    </citation>
    <scope>NUCLEOTIDE SEQUENCE</scope>
</reference>
<feature type="compositionally biased region" description="Low complexity" evidence="1">
    <location>
        <begin position="184"/>
        <end position="195"/>
    </location>
</feature>
<feature type="domain" description="DUF4817" evidence="2">
    <location>
        <begin position="28"/>
        <end position="71"/>
    </location>
</feature>
<organism evidence="4">
    <name type="scientific">Acromyrmex echinatior</name>
    <name type="common">Panamanian leafcutter ant</name>
    <name type="synonym">Acromyrmex octospinosus echinatior</name>
    <dbReference type="NCBI Taxonomy" id="103372"/>
    <lineage>
        <taxon>Eukaryota</taxon>
        <taxon>Metazoa</taxon>
        <taxon>Ecdysozoa</taxon>
        <taxon>Arthropoda</taxon>
        <taxon>Hexapoda</taxon>
        <taxon>Insecta</taxon>
        <taxon>Pterygota</taxon>
        <taxon>Neoptera</taxon>
        <taxon>Endopterygota</taxon>
        <taxon>Hymenoptera</taxon>
        <taxon>Apocrita</taxon>
        <taxon>Aculeata</taxon>
        <taxon>Formicoidea</taxon>
        <taxon>Formicidae</taxon>
        <taxon>Myrmicinae</taxon>
        <taxon>Acromyrmex</taxon>
    </lineage>
</organism>
<sequence>MATPNELQTRNFDSLLVIPSAARNNMFSLEERFEILKTYFQSQCCVAETVRILKRNMGRDRAPTEGAIRKLSALAMADPQVHYIDYPLPPKVRCMRCVKCFTAEGASKAKGEYCDPPHLAKHLKKYHPGDTLSYKCSICDLRGTSKYPLKDVKAHYAECHVSPAVNEAGPSAAASVPLIVTAGPSLRSTTTSTGGRPSGKGAAPNPTATTARRSGEAAATKRPPTTATVSKPHVLSVETVRLLVGDIHLSPTIRSSSSESLGETRTPISPVTSLLATLTTCTVTTTTCGSPITSTGFTGGVGRLQTPPSLPQTSILPTIREEGTSPCVAVATPPSRGGRSTSPLVPPRPSSPEPERGPEERRLEGAAQPPTTPVVEGDKQWGGQWTVSVRRRARRRQLLDTSPSNSESPPTAGPSRSPRIAPLSALIVASTNRHETSLNLNIKNDNNCMDRTPPRTVLPIGAERRCETSPRHRVEGDNVMVLER</sequence>
<proteinExistence type="predicted"/>
<dbReference type="InterPro" id="IPR032135">
    <property type="entry name" value="DUF4817"/>
</dbReference>
<gene>
    <name evidence="3" type="ORF">G5I_12652</name>
</gene>
<protein>
    <recommendedName>
        <fullName evidence="2">DUF4817 domain-containing protein</fullName>
    </recommendedName>
</protein>
<evidence type="ECO:0000313" key="4">
    <source>
        <dbReference type="Proteomes" id="UP000007755"/>
    </source>
</evidence>
<dbReference type="AlphaFoldDB" id="F4X2X0"/>
<dbReference type="EMBL" id="GL888596">
    <property type="protein sequence ID" value="EGI59204.1"/>
    <property type="molecule type" value="Genomic_DNA"/>
</dbReference>
<feature type="compositionally biased region" description="Polar residues" evidence="1">
    <location>
        <begin position="399"/>
        <end position="409"/>
    </location>
</feature>
<dbReference type="InParanoid" id="F4X2X0"/>
<accession>F4X2X0</accession>
<feature type="region of interest" description="Disordered" evidence="1">
    <location>
        <begin position="299"/>
        <end position="419"/>
    </location>
</feature>
<dbReference type="Pfam" id="PF16087">
    <property type="entry name" value="DUF4817"/>
    <property type="match status" value="1"/>
</dbReference>
<feature type="region of interest" description="Disordered" evidence="1">
    <location>
        <begin position="184"/>
        <end position="229"/>
    </location>
</feature>
<evidence type="ECO:0000256" key="1">
    <source>
        <dbReference type="SAM" id="MobiDB-lite"/>
    </source>
</evidence>
<keyword evidence="4" id="KW-1185">Reference proteome</keyword>
<evidence type="ECO:0000259" key="2">
    <source>
        <dbReference type="Pfam" id="PF16087"/>
    </source>
</evidence>
<feature type="compositionally biased region" description="Low complexity" evidence="1">
    <location>
        <begin position="202"/>
        <end position="228"/>
    </location>
</feature>
<dbReference type="Proteomes" id="UP000007755">
    <property type="component" value="Unassembled WGS sequence"/>
</dbReference>
<evidence type="ECO:0000313" key="3">
    <source>
        <dbReference type="EMBL" id="EGI59204.1"/>
    </source>
</evidence>
<feature type="compositionally biased region" description="Basic and acidic residues" evidence="1">
    <location>
        <begin position="353"/>
        <end position="364"/>
    </location>
</feature>
<name>F4X2X0_ACREC</name>